<name>A0A243W7V3_9BACT</name>
<dbReference type="RefSeq" id="WP_086596474.1">
    <property type="nucleotide sequence ID" value="NZ_MTSE01000019.1"/>
</dbReference>
<dbReference type="AlphaFoldDB" id="A0A243W7V3"/>
<feature type="transmembrane region" description="Helical" evidence="1">
    <location>
        <begin position="101"/>
        <end position="124"/>
    </location>
</feature>
<evidence type="ECO:0000256" key="1">
    <source>
        <dbReference type="SAM" id="Phobius"/>
    </source>
</evidence>
<keyword evidence="1" id="KW-0472">Membrane</keyword>
<protein>
    <submittedName>
        <fullName evidence="2">Uncharacterized protein</fullName>
    </submittedName>
</protein>
<keyword evidence="3" id="KW-1185">Reference proteome</keyword>
<feature type="transmembrane region" description="Helical" evidence="1">
    <location>
        <begin position="12"/>
        <end position="32"/>
    </location>
</feature>
<sequence length="148" mass="15873">MLTHDREGRPVLITTAPTTAISYATAAGFGWWLSPALLALSGLLVLTSSLAGLLELVQVLRRKTPRVQLLPLLATSAAAVTGVSGFYLIEHVWLTSQVNLLTILTSLGPLVFVAFIIAGAVLTVRYFGQFQRPAVAWYLLFTYGTLGG</sequence>
<dbReference type="EMBL" id="MTSE01000019">
    <property type="protein sequence ID" value="OUJ71042.1"/>
    <property type="molecule type" value="Genomic_DNA"/>
</dbReference>
<proteinExistence type="predicted"/>
<keyword evidence="1" id="KW-0812">Transmembrane</keyword>
<keyword evidence="1" id="KW-1133">Transmembrane helix</keyword>
<organism evidence="2 3">
    <name type="scientific">Hymenobacter crusticola</name>
    <dbReference type="NCBI Taxonomy" id="1770526"/>
    <lineage>
        <taxon>Bacteria</taxon>
        <taxon>Pseudomonadati</taxon>
        <taxon>Bacteroidota</taxon>
        <taxon>Cytophagia</taxon>
        <taxon>Cytophagales</taxon>
        <taxon>Hymenobacteraceae</taxon>
        <taxon>Hymenobacter</taxon>
    </lineage>
</organism>
<dbReference type="OrthoDB" id="9793489at2"/>
<reference evidence="2 3" key="1">
    <citation type="submission" date="2017-01" db="EMBL/GenBank/DDBJ databases">
        <title>A new Hymenobacter.</title>
        <authorList>
            <person name="Liang Y."/>
            <person name="Feng F."/>
        </authorList>
    </citation>
    <scope>NUCLEOTIDE SEQUENCE [LARGE SCALE GENOMIC DNA]</scope>
    <source>
        <strain evidence="2">MIMBbqt21</strain>
    </source>
</reference>
<accession>A0A243W7V3</accession>
<gene>
    <name evidence="2" type="ORF">BXP70_23045</name>
</gene>
<dbReference type="Proteomes" id="UP000194873">
    <property type="component" value="Unassembled WGS sequence"/>
</dbReference>
<feature type="transmembrane region" description="Helical" evidence="1">
    <location>
        <begin position="38"/>
        <end position="57"/>
    </location>
</feature>
<feature type="transmembrane region" description="Helical" evidence="1">
    <location>
        <begin position="69"/>
        <end position="89"/>
    </location>
</feature>
<comment type="caution">
    <text evidence="2">The sequence shown here is derived from an EMBL/GenBank/DDBJ whole genome shotgun (WGS) entry which is preliminary data.</text>
</comment>
<evidence type="ECO:0000313" key="2">
    <source>
        <dbReference type="EMBL" id="OUJ71042.1"/>
    </source>
</evidence>
<evidence type="ECO:0000313" key="3">
    <source>
        <dbReference type="Proteomes" id="UP000194873"/>
    </source>
</evidence>